<comment type="similarity">
    <text evidence="1">Belongs to the Gfo/Idh/MocA family.</text>
</comment>
<evidence type="ECO:0000259" key="3">
    <source>
        <dbReference type="Pfam" id="PF01408"/>
    </source>
</evidence>
<dbReference type="AlphaFoldDB" id="A0A261G5S2"/>
<protein>
    <submittedName>
        <fullName evidence="5">Oxidoreductase</fullName>
    </submittedName>
</protein>
<dbReference type="OrthoDB" id="9815825at2"/>
<feature type="domain" description="Gfo/Idh/MocA-like oxidoreductase N-terminal" evidence="3">
    <location>
        <begin position="19"/>
        <end position="141"/>
    </location>
</feature>
<dbReference type="InterPro" id="IPR036291">
    <property type="entry name" value="NAD(P)-bd_dom_sf"/>
</dbReference>
<dbReference type="SUPFAM" id="SSF51735">
    <property type="entry name" value="NAD(P)-binding Rossmann-fold domains"/>
    <property type="match status" value="1"/>
</dbReference>
<keyword evidence="2" id="KW-0560">Oxidoreductase</keyword>
<dbReference type="SUPFAM" id="SSF55347">
    <property type="entry name" value="Glyceraldehyde-3-phosphate dehydrogenase-like, C-terminal domain"/>
    <property type="match status" value="1"/>
</dbReference>
<dbReference type="PANTHER" id="PTHR22604">
    <property type="entry name" value="OXIDOREDUCTASES"/>
    <property type="match status" value="1"/>
</dbReference>
<reference evidence="5 6" key="1">
    <citation type="journal article" date="2017" name="BMC Genomics">
        <title>Comparative genomic and phylogenomic analyses of the Bifidobacteriaceae family.</title>
        <authorList>
            <person name="Lugli G.A."/>
            <person name="Milani C."/>
            <person name="Turroni F."/>
            <person name="Duranti S."/>
            <person name="Mancabelli L."/>
            <person name="Mangifesta M."/>
            <person name="Ferrario C."/>
            <person name="Modesto M."/>
            <person name="Mattarelli P."/>
            <person name="Jiri K."/>
            <person name="van Sinderen D."/>
            <person name="Ventura M."/>
        </authorList>
    </citation>
    <scope>NUCLEOTIDE SEQUENCE [LARGE SCALE GENOMIC DNA]</scope>
    <source>
        <strain evidence="5 6">LMG 28769</strain>
    </source>
</reference>
<dbReference type="Proteomes" id="UP000216451">
    <property type="component" value="Unassembled WGS sequence"/>
</dbReference>
<evidence type="ECO:0000259" key="4">
    <source>
        <dbReference type="Pfam" id="PF22725"/>
    </source>
</evidence>
<evidence type="ECO:0000256" key="1">
    <source>
        <dbReference type="ARBA" id="ARBA00010928"/>
    </source>
</evidence>
<dbReference type="EMBL" id="MWXA01000005">
    <property type="protein sequence ID" value="OZG66760.1"/>
    <property type="molecule type" value="Genomic_DNA"/>
</dbReference>
<dbReference type="GO" id="GO:0000166">
    <property type="term" value="F:nucleotide binding"/>
    <property type="evidence" value="ECO:0007669"/>
    <property type="project" value="InterPro"/>
</dbReference>
<dbReference type="InterPro" id="IPR055170">
    <property type="entry name" value="GFO_IDH_MocA-like_dom"/>
</dbReference>
<comment type="caution">
    <text evidence="5">The sequence shown here is derived from an EMBL/GenBank/DDBJ whole genome shotgun (WGS) entry which is preliminary data.</text>
</comment>
<dbReference type="Pfam" id="PF22725">
    <property type="entry name" value="GFO_IDH_MocA_C3"/>
    <property type="match status" value="1"/>
</dbReference>
<evidence type="ECO:0000313" key="6">
    <source>
        <dbReference type="Proteomes" id="UP000216451"/>
    </source>
</evidence>
<dbReference type="Gene3D" id="3.40.50.720">
    <property type="entry name" value="NAD(P)-binding Rossmann-like Domain"/>
    <property type="match status" value="1"/>
</dbReference>
<sequence>MSSMNGNRSAFEDEGKPVSIAILGAGNIANAMARTISAMSNDERYRNLVALHAVASRDERRAAEFANRFTIPVHYGSYEELAEDDDVDLVYIATPHNFHAEHAILCMRNGKNVLVEKSFTANREQADAVLGVAESTGLLCTEAIWTRYMPSRTIIDDLLLSNVIGDVTTVTANLGYPLTGVKRMVDPNLAGGALLDVGIYPLNFIDMVLGPQQLSSLQSSASFFETGVDAQSSTTLHYENGHMGVASCSMLGMSDAQGIVWGSNGYMICNNINNIDGIDIYEDGHRLSRHVDIPQQLTGYEYEVASAANAILDGETQCPEMTHEDTLRLVSLEDNIRDIWGMTYPFED</sequence>
<dbReference type="Gene3D" id="3.30.360.10">
    <property type="entry name" value="Dihydrodipicolinate Reductase, domain 2"/>
    <property type="match status" value="1"/>
</dbReference>
<dbReference type="GeneID" id="98295499"/>
<dbReference type="GO" id="GO:0016491">
    <property type="term" value="F:oxidoreductase activity"/>
    <property type="evidence" value="ECO:0007669"/>
    <property type="project" value="UniProtKB-KW"/>
</dbReference>
<evidence type="ECO:0000313" key="5">
    <source>
        <dbReference type="EMBL" id="OZG66760.1"/>
    </source>
</evidence>
<gene>
    <name evidence="5" type="ORF">BAQU_0832</name>
</gene>
<dbReference type="InterPro" id="IPR050984">
    <property type="entry name" value="Gfo/Idh/MocA_domain"/>
</dbReference>
<dbReference type="RefSeq" id="WP_094693898.1">
    <property type="nucleotide sequence ID" value="NZ_JBDNSG010000001.1"/>
</dbReference>
<evidence type="ECO:0000256" key="2">
    <source>
        <dbReference type="ARBA" id="ARBA00023002"/>
    </source>
</evidence>
<name>A0A261G5S2_9BIFI</name>
<keyword evidence="6" id="KW-1185">Reference proteome</keyword>
<dbReference type="Pfam" id="PF01408">
    <property type="entry name" value="GFO_IDH_MocA"/>
    <property type="match status" value="1"/>
</dbReference>
<proteinExistence type="inferred from homology"/>
<organism evidence="5 6">
    <name type="scientific">Bifidobacterium aquikefiri</name>
    <dbReference type="NCBI Taxonomy" id="1653207"/>
    <lineage>
        <taxon>Bacteria</taxon>
        <taxon>Bacillati</taxon>
        <taxon>Actinomycetota</taxon>
        <taxon>Actinomycetes</taxon>
        <taxon>Bifidobacteriales</taxon>
        <taxon>Bifidobacteriaceae</taxon>
        <taxon>Bifidobacterium</taxon>
    </lineage>
</organism>
<dbReference type="PANTHER" id="PTHR22604:SF105">
    <property type="entry name" value="TRANS-1,2-DIHYDROBENZENE-1,2-DIOL DEHYDROGENASE"/>
    <property type="match status" value="1"/>
</dbReference>
<feature type="domain" description="GFO/IDH/MocA-like oxidoreductase" evidence="4">
    <location>
        <begin position="157"/>
        <end position="266"/>
    </location>
</feature>
<accession>A0A261G5S2</accession>
<dbReference type="InterPro" id="IPR000683">
    <property type="entry name" value="Gfo/Idh/MocA-like_OxRdtase_N"/>
</dbReference>